<evidence type="ECO:0000259" key="6">
    <source>
        <dbReference type="Pfam" id="PF01782"/>
    </source>
</evidence>
<dbReference type="SUPFAM" id="SSF50447">
    <property type="entry name" value="Translation proteins"/>
    <property type="match status" value="1"/>
</dbReference>
<dbReference type="PANTHER" id="PTHR33692:SF1">
    <property type="entry name" value="RIBOSOME MATURATION FACTOR RIMM"/>
    <property type="match status" value="1"/>
</dbReference>
<dbReference type="InterPro" id="IPR002676">
    <property type="entry name" value="RimM_N"/>
</dbReference>
<gene>
    <name evidence="5 8" type="primary">rimM</name>
    <name evidence="8" type="ORF">QFW96_07825</name>
</gene>
<keyword evidence="4 5" id="KW-0143">Chaperone</keyword>
<dbReference type="InterPro" id="IPR009000">
    <property type="entry name" value="Transl_B-barrel_sf"/>
</dbReference>
<comment type="caution">
    <text evidence="8">The sequence shown here is derived from an EMBL/GenBank/DDBJ whole genome shotgun (WGS) entry which is preliminary data.</text>
</comment>
<name>A0ABT6PL00_9PSEU</name>
<dbReference type="EMBL" id="JASAOF010000003">
    <property type="protein sequence ID" value="MDI2028515.1"/>
    <property type="molecule type" value="Genomic_DNA"/>
</dbReference>
<dbReference type="SUPFAM" id="SSF50346">
    <property type="entry name" value="PRC-barrel domain"/>
    <property type="match status" value="1"/>
</dbReference>
<dbReference type="Gene3D" id="2.30.30.240">
    <property type="entry name" value="PRC-barrel domain"/>
    <property type="match status" value="1"/>
</dbReference>
<reference evidence="8 9" key="1">
    <citation type="submission" date="2023-04" db="EMBL/GenBank/DDBJ databases">
        <title>Draft genome sequence of Saccharopolyspora sp. TS4A08 isolated from sweet potato rhizospheric soil.</title>
        <authorList>
            <person name="Suksaard P."/>
            <person name="Duangmal K."/>
        </authorList>
    </citation>
    <scope>NUCLEOTIDE SEQUENCE [LARGE SCALE GENOMIC DNA]</scope>
    <source>
        <strain evidence="8 9">TS4A08</strain>
    </source>
</reference>
<evidence type="ECO:0000256" key="2">
    <source>
        <dbReference type="ARBA" id="ARBA00022517"/>
    </source>
</evidence>
<dbReference type="PANTHER" id="PTHR33692">
    <property type="entry name" value="RIBOSOME MATURATION FACTOR RIMM"/>
    <property type="match status" value="1"/>
</dbReference>
<dbReference type="InterPro" id="IPR011033">
    <property type="entry name" value="PRC_barrel-like_sf"/>
</dbReference>
<dbReference type="Pfam" id="PF01782">
    <property type="entry name" value="RimM"/>
    <property type="match status" value="1"/>
</dbReference>
<comment type="subcellular location">
    <subcellularLocation>
        <location evidence="5">Cytoplasm</location>
    </subcellularLocation>
</comment>
<sequence length="189" mass="20076">MNELQPEALAVGRVVRPHGVRGELVVEVLTDSPELRFVPGSVLGLKRRSGQGRKSSAQSLTVTAARHHAGRLLVRAEGVDGRDAAEELRGALLTVSSDEAESPEDPDEFHDTELIGLRAQLVSGDEVGVVRDVLHSPAGELLAIAIPDPEADKGEREALVPFVSAIVPEVDLDNGRVVLDPPEGLLDQA</sequence>
<evidence type="ECO:0000256" key="4">
    <source>
        <dbReference type="ARBA" id="ARBA00023186"/>
    </source>
</evidence>
<dbReference type="InterPro" id="IPR056792">
    <property type="entry name" value="PRC_RimM"/>
</dbReference>
<protein>
    <recommendedName>
        <fullName evidence="5">Ribosome maturation factor RimM</fullName>
    </recommendedName>
</protein>
<keyword evidence="1 5" id="KW-0963">Cytoplasm</keyword>
<evidence type="ECO:0000313" key="8">
    <source>
        <dbReference type="EMBL" id="MDI2028515.1"/>
    </source>
</evidence>
<dbReference type="NCBIfam" id="TIGR02273">
    <property type="entry name" value="16S_RimM"/>
    <property type="match status" value="1"/>
</dbReference>
<keyword evidence="2 5" id="KW-0690">Ribosome biogenesis</keyword>
<comment type="domain">
    <text evidence="5">The PRC barrel domain binds ribosomal protein uS19.</text>
</comment>
<evidence type="ECO:0000313" key="9">
    <source>
        <dbReference type="Proteomes" id="UP001237595"/>
    </source>
</evidence>
<evidence type="ECO:0000256" key="5">
    <source>
        <dbReference type="HAMAP-Rule" id="MF_00014"/>
    </source>
</evidence>
<keyword evidence="9" id="KW-1185">Reference proteome</keyword>
<comment type="similarity">
    <text evidence="5">Belongs to the RimM family.</text>
</comment>
<dbReference type="InterPro" id="IPR011961">
    <property type="entry name" value="RimM"/>
</dbReference>
<organism evidence="8 9">
    <name type="scientific">Saccharopolyspora ipomoeae</name>
    <dbReference type="NCBI Taxonomy" id="3042027"/>
    <lineage>
        <taxon>Bacteria</taxon>
        <taxon>Bacillati</taxon>
        <taxon>Actinomycetota</taxon>
        <taxon>Actinomycetes</taxon>
        <taxon>Pseudonocardiales</taxon>
        <taxon>Pseudonocardiaceae</taxon>
        <taxon>Saccharopolyspora</taxon>
    </lineage>
</organism>
<evidence type="ECO:0000259" key="7">
    <source>
        <dbReference type="Pfam" id="PF24986"/>
    </source>
</evidence>
<evidence type="ECO:0000256" key="1">
    <source>
        <dbReference type="ARBA" id="ARBA00022490"/>
    </source>
</evidence>
<evidence type="ECO:0000256" key="3">
    <source>
        <dbReference type="ARBA" id="ARBA00022552"/>
    </source>
</evidence>
<comment type="subunit">
    <text evidence="5">Binds ribosomal protein uS19.</text>
</comment>
<dbReference type="Proteomes" id="UP001237595">
    <property type="component" value="Unassembled WGS sequence"/>
</dbReference>
<proteinExistence type="inferred from homology"/>
<feature type="domain" description="RimM N-terminal" evidence="6">
    <location>
        <begin position="11"/>
        <end position="98"/>
    </location>
</feature>
<dbReference type="InterPro" id="IPR036976">
    <property type="entry name" value="RimM_N_sf"/>
</dbReference>
<comment type="function">
    <text evidence="5">An accessory protein needed during the final step in the assembly of 30S ribosomal subunit, possibly for assembly of the head region. Essential for efficient processing of 16S rRNA. May be needed both before and after RbfA during the maturation of 16S rRNA. It has affinity for free ribosomal 30S subunits but not for 70S ribosomes.</text>
</comment>
<accession>A0ABT6PL00</accession>
<dbReference type="Pfam" id="PF24986">
    <property type="entry name" value="PRC_RimM"/>
    <property type="match status" value="1"/>
</dbReference>
<feature type="domain" description="Ribosome maturation factor RimM PRC barrel" evidence="7">
    <location>
        <begin position="112"/>
        <end position="185"/>
    </location>
</feature>
<keyword evidence="3 5" id="KW-0698">rRNA processing</keyword>
<dbReference type="RefSeq" id="WP_281454877.1">
    <property type="nucleotide sequence ID" value="NZ_JASAOF010000003.1"/>
</dbReference>
<dbReference type="HAMAP" id="MF_00014">
    <property type="entry name" value="Ribosome_mat_RimM"/>
    <property type="match status" value="1"/>
</dbReference>
<dbReference type="Gene3D" id="2.40.30.60">
    <property type="entry name" value="RimM"/>
    <property type="match status" value="1"/>
</dbReference>